<reference evidence="3 4" key="1">
    <citation type="submission" date="2023-03" db="EMBL/GenBank/DDBJ databases">
        <title>Genome insight into feeding habits of ladybird beetles.</title>
        <authorList>
            <person name="Li H.-S."/>
            <person name="Huang Y.-H."/>
            <person name="Pang H."/>
        </authorList>
    </citation>
    <scope>NUCLEOTIDE SEQUENCE [LARGE SCALE GENOMIC DNA]</scope>
    <source>
        <strain evidence="3">SYSU_2023b</strain>
        <tissue evidence="3">Whole body</tissue>
    </source>
</reference>
<keyword evidence="1" id="KW-0479">Metal-binding</keyword>
<dbReference type="InterPro" id="IPR001878">
    <property type="entry name" value="Znf_CCHC"/>
</dbReference>
<keyword evidence="1" id="KW-0862">Zinc</keyword>
<dbReference type="Proteomes" id="UP001431783">
    <property type="component" value="Unassembled WGS sequence"/>
</dbReference>
<proteinExistence type="predicted"/>
<dbReference type="AlphaFoldDB" id="A0AAW1US98"/>
<evidence type="ECO:0000256" key="1">
    <source>
        <dbReference type="PROSITE-ProRule" id="PRU00047"/>
    </source>
</evidence>
<accession>A0AAW1US98</accession>
<keyword evidence="1" id="KW-0863">Zinc-finger</keyword>
<keyword evidence="4" id="KW-1185">Reference proteome</keyword>
<evidence type="ECO:0000313" key="3">
    <source>
        <dbReference type="EMBL" id="KAK9882815.1"/>
    </source>
</evidence>
<dbReference type="SUPFAM" id="SSF57756">
    <property type="entry name" value="Retrovirus zinc finger-like domains"/>
    <property type="match status" value="1"/>
</dbReference>
<protein>
    <recommendedName>
        <fullName evidence="2">CCHC-type domain-containing protein</fullName>
    </recommendedName>
</protein>
<sequence length="213" mass="24262">MACNLKNKIGKDANITKDIRGIRQTRGGHLLVKIKQGSREVKNIVEKLKVGMTGKKIKIYGKAYRKVPLNVYGIDIDMKEGQIHDDMLEVKALRPLNGGRQAVTILVSEKVAEGLEYKSTVKLGWPQVEIRKKDDTKWCYRCWKDGHISRQCKGPDRTKLCRNYGEGHQVKDCTREARCLDCDEGGQRTPMKPCRRKVGRKIKDGEKSVIIEL</sequence>
<evidence type="ECO:0000259" key="2">
    <source>
        <dbReference type="PROSITE" id="PS50158"/>
    </source>
</evidence>
<dbReference type="EMBL" id="JARQZJ010000083">
    <property type="protein sequence ID" value="KAK9882815.1"/>
    <property type="molecule type" value="Genomic_DNA"/>
</dbReference>
<dbReference type="Gene3D" id="4.10.60.10">
    <property type="entry name" value="Zinc finger, CCHC-type"/>
    <property type="match status" value="1"/>
</dbReference>
<comment type="caution">
    <text evidence="3">The sequence shown here is derived from an EMBL/GenBank/DDBJ whole genome shotgun (WGS) entry which is preliminary data.</text>
</comment>
<dbReference type="GO" id="GO:0008270">
    <property type="term" value="F:zinc ion binding"/>
    <property type="evidence" value="ECO:0007669"/>
    <property type="project" value="UniProtKB-KW"/>
</dbReference>
<feature type="domain" description="CCHC-type" evidence="2">
    <location>
        <begin position="139"/>
        <end position="153"/>
    </location>
</feature>
<dbReference type="InterPro" id="IPR036875">
    <property type="entry name" value="Znf_CCHC_sf"/>
</dbReference>
<gene>
    <name evidence="3" type="ORF">WA026_023326</name>
</gene>
<dbReference type="GO" id="GO:0003676">
    <property type="term" value="F:nucleic acid binding"/>
    <property type="evidence" value="ECO:0007669"/>
    <property type="project" value="InterPro"/>
</dbReference>
<evidence type="ECO:0000313" key="4">
    <source>
        <dbReference type="Proteomes" id="UP001431783"/>
    </source>
</evidence>
<organism evidence="3 4">
    <name type="scientific">Henosepilachna vigintioctopunctata</name>
    <dbReference type="NCBI Taxonomy" id="420089"/>
    <lineage>
        <taxon>Eukaryota</taxon>
        <taxon>Metazoa</taxon>
        <taxon>Ecdysozoa</taxon>
        <taxon>Arthropoda</taxon>
        <taxon>Hexapoda</taxon>
        <taxon>Insecta</taxon>
        <taxon>Pterygota</taxon>
        <taxon>Neoptera</taxon>
        <taxon>Endopterygota</taxon>
        <taxon>Coleoptera</taxon>
        <taxon>Polyphaga</taxon>
        <taxon>Cucujiformia</taxon>
        <taxon>Coccinelloidea</taxon>
        <taxon>Coccinellidae</taxon>
        <taxon>Epilachninae</taxon>
        <taxon>Epilachnini</taxon>
        <taxon>Henosepilachna</taxon>
    </lineage>
</organism>
<name>A0AAW1US98_9CUCU</name>
<dbReference type="PROSITE" id="PS50158">
    <property type="entry name" value="ZF_CCHC"/>
    <property type="match status" value="1"/>
</dbReference>